<evidence type="ECO:0000313" key="2">
    <source>
        <dbReference type="Proteomes" id="UP001190700"/>
    </source>
</evidence>
<dbReference type="Proteomes" id="UP001190700">
    <property type="component" value="Unassembled WGS sequence"/>
</dbReference>
<dbReference type="AlphaFoldDB" id="A0AAE0BXG3"/>
<reference evidence="1 2" key="1">
    <citation type="journal article" date="2015" name="Genome Biol. Evol.">
        <title>Comparative Genomics of a Bacterivorous Green Alga Reveals Evolutionary Causalities and Consequences of Phago-Mixotrophic Mode of Nutrition.</title>
        <authorList>
            <person name="Burns J.A."/>
            <person name="Paasch A."/>
            <person name="Narechania A."/>
            <person name="Kim E."/>
        </authorList>
    </citation>
    <scope>NUCLEOTIDE SEQUENCE [LARGE SCALE GENOMIC DNA]</scope>
    <source>
        <strain evidence="1 2">PLY_AMNH</strain>
    </source>
</reference>
<name>A0AAE0BXG3_9CHLO</name>
<organism evidence="1 2">
    <name type="scientific">Cymbomonas tetramitiformis</name>
    <dbReference type="NCBI Taxonomy" id="36881"/>
    <lineage>
        <taxon>Eukaryota</taxon>
        <taxon>Viridiplantae</taxon>
        <taxon>Chlorophyta</taxon>
        <taxon>Pyramimonadophyceae</taxon>
        <taxon>Pyramimonadales</taxon>
        <taxon>Pyramimonadaceae</taxon>
        <taxon>Cymbomonas</taxon>
    </lineage>
</organism>
<gene>
    <name evidence="1" type="ORF">CYMTET_46395</name>
</gene>
<proteinExistence type="predicted"/>
<dbReference type="EMBL" id="LGRX02032469">
    <property type="protein sequence ID" value="KAK3243978.1"/>
    <property type="molecule type" value="Genomic_DNA"/>
</dbReference>
<sequence>MTGEVEKTVVYERSSVQWVQMHVQEDTAREILGGLIPARVTAKCVSFKYPKSFTERDQLNHILGGTDGGPIWYKKVHDQSTTELCETDFKQTFWLKYVRLPVGVLKVRFETRRTGNANGISDEPLLDTRGDQREVTIMDMAPVPQALRTLCFGSTDTLYDLRNVVIACGSAPQWIKDRLARHQRAEWAQYFRFPDVSAWEERSIAADDYLEPRGYQIQLLFCPTIAEDEVRLGARAAEDG</sequence>
<comment type="caution">
    <text evidence="1">The sequence shown here is derived from an EMBL/GenBank/DDBJ whole genome shotgun (WGS) entry which is preliminary data.</text>
</comment>
<protein>
    <submittedName>
        <fullName evidence="1">Uncharacterized protein</fullName>
    </submittedName>
</protein>
<evidence type="ECO:0000313" key="1">
    <source>
        <dbReference type="EMBL" id="KAK3243978.1"/>
    </source>
</evidence>
<keyword evidence="2" id="KW-1185">Reference proteome</keyword>
<accession>A0AAE0BXG3</accession>